<dbReference type="SUPFAM" id="SSF81336">
    <property type="entry name" value="F1F0 ATP synthase subunit A"/>
    <property type="match status" value="1"/>
</dbReference>
<comment type="subcellular location">
    <subcellularLocation>
        <location evidence="11 12">Cell membrane</location>
        <topology evidence="11 12">Multi-pass membrane protein</topology>
    </subcellularLocation>
    <subcellularLocation>
        <location evidence="1">Membrane</location>
        <topology evidence="1">Multi-pass membrane protein</topology>
    </subcellularLocation>
</comment>
<dbReference type="NCBIfam" id="TIGR01131">
    <property type="entry name" value="ATP_synt_6_or_A"/>
    <property type="match status" value="1"/>
</dbReference>
<feature type="transmembrane region" description="Helical" evidence="11">
    <location>
        <begin position="187"/>
        <end position="214"/>
    </location>
</feature>
<comment type="similarity">
    <text evidence="2 11 12">Belongs to the ATPase A chain family.</text>
</comment>
<dbReference type="RefSeq" id="WP_146928776.1">
    <property type="nucleotide sequence ID" value="NZ_BJUB01000010.1"/>
</dbReference>
<evidence type="ECO:0000256" key="9">
    <source>
        <dbReference type="ARBA" id="ARBA00023136"/>
    </source>
</evidence>
<evidence type="ECO:0000256" key="11">
    <source>
        <dbReference type="HAMAP-Rule" id="MF_01393"/>
    </source>
</evidence>
<keyword evidence="3 11" id="KW-0813">Transport</keyword>
<keyword evidence="11" id="KW-1003">Cell membrane</keyword>
<dbReference type="GO" id="GO:0046933">
    <property type="term" value="F:proton-transporting ATP synthase activity, rotational mechanism"/>
    <property type="evidence" value="ECO:0007669"/>
    <property type="project" value="UniProtKB-UniRule"/>
</dbReference>
<dbReference type="Gene3D" id="1.20.120.220">
    <property type="entry name" value="ATP synthase, F0 complex, subunit A"/>
    <property type="match status" value="1"/>
</dbReference>
<protein>
    <recommendedName>
        <fullName evidence="11 12">ATP synthase subunit a</fullName>
    </recommendedName>
    <alternativeName>
        <fullName evidence="11">ATP synthase F0 sector subunit a</fullName>
    </alternativeName>
    <alternativeName>
        <fullName evidence="11">F-ATPase subunit 6</fullName>
    </alternativeName>
</protein>
<evidence type="ECO:0000256" key="12">
    <source>
        <dbReference type="RuleBase" id="RU000483"/>
    </source>
</evidence>
<evidence type="ECO:0000256" key="6">
    <source>
        <dbReference type="ARBA" id="ARBA00022781"/>
    </source>
</evidence>
<dbReference type="GO" id="GO:0005886">
    <property type="term" value="C:plasma membrane"/>
    <property type="evidence" value="ECO:0007669"/>
    <property type="project" value="UniProtKB-SubCell"/>
</dbReference>
<evidence type="ECO:0000256" key="4">
    <source>
        <dbReference type="ARBA" id="ARBA00022547"/>
    </source>
</evidence>
<keyword evidence="8 11" id="KW-0406">Ion transport</keyword>
<evidence type="ECO:0000256" key="10">
    <source>
        <dbReference type="ARBA" id="ARBA00023310"/>
    </source>
</evidence>
<name>A0A510V6T0_9CELL</name>
<keyword evidence="9 11" id="KW-0472">Membrane</keyword>
<organism evidence="13 14">
    <name type="scientific">Cellulomonas xylanilytica</name>
    <dbReference type="NCBI Taxonomy" id="233583"/>
    <lineage>
        <taxon>Bacteria</taxon>
        <taxon>Bacillati</taxon>
        <taxon>Actinomycetota</taxon>
        <taxon>Actinomycetes</taxon>
        <taxon>Micrococcales</taxon>
        <taxon>Cellulomonadaceae</taxon>
        <taxon>Cellulomonas</taxon>
    </lineage>
</organism>
<dbReference type="PANTHER" id="PTHR11410:SF0">
    <property type="entry name" value="ATP SYNTHASE SUBUNIT A"/>
    <property type="match status" value="1"/>
</dbReference>
<keyword evidence="10 11" id="KW-0066">ATP synthesis</keyword>
<keyword evidence="7 11" id="KW-1133">Transmembrane helix</keyword>
<evidence type="ECO:0000256" key="1">
    <source>
        <dbReference type="ARBA" id="ARBA00004141"/>
    </source>
</evidence>
<evidence type="ECO:0000256" key="3">
    <source>
        <dbReference type="ARBA" id="ARBA00022448"/>
    </source>
</evidence>
<reference evidence="13 14" key="1">
    <citation type="submission" date="2019-07" db="EMBL/GenBank/DDBJ databases">
        <title>Whole genome shotgun sequence of Cellulomonas xylanilytica NBRC 101102.</title>
        <authorList>
            <person name="Hosoyama A."/>
            <person name="Uohara A."/>
            <person name="Ohji S."/>
            <person name="Ichikawa N."/>
        </authorList>
    </citation>
    <scope>NUCLEOTIDE SEQUENCE [LARGE SCALE GENOMIC DNA]</scope>
    <source>
        <strain evidence="13 14">NBRC 101102</strain>
    </source>
</reference>
<dbReference type="PANTHER" id="PTHR11410">
    <property type="entry name" value="ATP SYNTHASE SUBUNIT A"/>
    <property type="match status" value="1"/>
</dbReference>
<evidence type="ECO:0000256" key="5">
    <source>
        <dbReference type="ARBA" id="ARBA00022692"/>
    </source>
</evidence>
<feature type="transmembrane region" description="Helical" evidence="11">
    <location>
        <begin position="163"/>
        <end position="181"/>
    </location>
</feature>
<proteinExistence type="inferred from homology"/>
<keyword evidence="6 11" id="KW-0375">Hydrogen ion transport</keyword>
<dbReference type="CDD" id="cd00310">
    <property type="entry name" value="ATP-synt_Fo_a_6"/>
    <property type="match status" value="1"/>
</dbReference>
<evidence type="ECO:0000313" key="13">
    <source>
        <dbReference type="EMBL" id="GEK22574.1"/>
    </source>
</evidence>
<dbReference type="GO" id="GO:0045259">
    <property type="term" value="C:proton-transporting ATP synthase complex"/>
    <property type="evidence" value="ECO:0007669"/>
    <property type="project" value="UniProtKB-KW"/>
</dbReference>
<evidence type="ECO:0000256" key="2">
    <source>
        <dbReference type="ARBA" id="ARBA00006810"/>
    </source>
</evidence>
<keyword evidence="5 11" id="KW-0812">Transmembrane</keyword>
<dbReference type="Pfam" id="PF00119">
    <property type="entry name" value="ATP-synt_A"/>
    <property type="match status" value="1"/>
</dbReference>
<dbReference type="InterPro" id="IPR000568">
    <property type="entry name" value="ATP_synth_F0_asu"/>
</dbReference>
<comment type="function">
    <text evidence="11 12">Key component of the proton channel; it plays a direct role in the translocation of protons across the membrane.</text>
</comment>
<feature type="transmembrane region" description="Helical" evidence="11">
    <location>
        <begin position="95"/>
        <end position="118"/>
    </location>
</feature>
<dbReference type="InterPro" id="IPR045083">
    <property type="entry name" value="ATP_synth_F0_asu_bact/mt"/>
</dbReference>
<dbReference type="PRINTS" id="PR00123">
    <property type="entry name" value="ATPASEA"/>
</dbReference>
<dbReference type="AlphaFoldDB" id="A0A510V6T0"/>
<dbReference type="EMBL" id="BJUB01000010">
    <property type="protein sequence ID" value="GEK22574.1"/>
    <property type="molecule type" value="Genomic_DNA"/>
</dbReference>
<accession>A0A510V6T0</accession>
<evidence type="ECO:0000256" key="7">
    <source>
        <dbReference type="ARBA" id="ARBA00022989"/>
    </source>
</evidence>
<feature type="transmembrane region" description="Helical" evidence="11">
    <location>
        <begin position="124"/>
        <end position="142"/>
    </location>
</feature>
<evidence type="ECO:0000313" key="14">
    <source>
        <dbReference type="Proteomes" id="UP000321118"/>
    </source>
</evidence>
<keyword evidence="4 11" id="KW-0138">CF(0)</keyword>
<dbReference type="InterPro" id="IPR035908">
    <property type="entry name" value="F0_ATP_A_sf"/>
</dbReference>
<comment type="caution">
    <text evidence="13">The sequence shown here is derived from an EMBL/GenBank/DDBJ whole genome shotgun (WGS) entry which is preliminary data.</text>
</comment>
<dbReference type="HAMAP" id="MF_01393">
    <property type="entry name" value="ATP_synth_a_bact"/>
    <property type="match status" value="1"/>
</dbReference>
<dbReference type="Proteomes" id="UP000321118">
    <property type="component" value="Unassembled WGS sequence"/>
</dbReference>
<dbReference type="OrthoDB" id="9809130at2"/>
<gene>
    <name evidence="11 13" type="primary">atpB</name>
    <name evidence="13" type="ORF">CXY01_30940</name>
</gene>
<evidence type="ECO:0000256" key="8">
    <source>
        <dbReference type="ARBA" id="ARBA00023065"/>
    </source>
</evidence>
<sequence>MPLAAEEDGGATFHPPSLADFFPPAIWFEGTPFEINRIILVRLIAVVALMLIFIIGARRAKLVPGRFQSILEMGLDFCRNSIAYEILGEKDGKKYVPIITTIFFAVFFFNITGVIPFLNIAGTSVIGLPIIFALWVYFMYLWQGVKKFGVGGYLKHSLFPPGVPWPIYILLTPVEALQVFILRPATLVIRLLANMMAGHLLLALCFAATSFLFFEASGALKAFGAVTFVAGFAFFLLEVFVAALQAYVFSILTAVYLQMSITEEH</sequence>
<feature type="transmembrane region" description="Helical" evidence="11">
    <location>
        <begin position="226"/>
        <end position="257"/>
    </location>
</feature>
<feature type="transmembrane region" description="Helical" evidence="11">
    <location>
        <begin position="38"/>
        <end position="57"/>
    </location>
</feature>
<keyword evidence="14" id="KW-1185">Reference proteome</keyword>